<keyword evidence="2" id="KW-0687">Ribonucleoprotein</keyword>
<name>I7GBY3_MACFA</name>
<evidence type="ECO:0000256" key="1">
    <source>
        <dbReference type="SAM" id="MobiDB-lite"/>
    </source>
</evidence>
<organism evidence="2">
    <name type="scientific">Macaca fascicularis</name>
    <name type="common">Crab-eating macaque</name>
    <name type="synonym">Cynomolgus monkey</name>
    <dbReference type="NCBI Taxonomy" id="9541"/>
    <lineage>
        <taxon>Eukaryota</taxon>
        <taxon>Metazoa</taxon>
        <taxon>Chordata</taxon>
        <taxon>Craniata</taxon>
        <taxon>Vertebrata</taxon>
        <taxon>Euteleostomi</taxon>
        <taxon>Mammalia</taxon>
        <taxon>Eutheria</taxon>
        <taxon>Euarchontoglires</taxon>
        <taxon>Primates</taxon>
        <taxon>Haplorrhini</taxon>
        <taxon>Catarrhini</taxon>
        <taxon>Cercopithecidae</taxon>
        <taxon>Cercopithecinae</taxon>
        <taxon>Macaca</taxon>
    </lineage>
</organism>
<protein>
    <submittedName>
        <fullName evidence="2">Macaca fascicularis brain cDNA clone: QflA-17814, similar to human heterogeneous nuclear ribonucleoprotein D-like (HNRPDL),transcript variant 2, mRNA, RefSeq: NM_031372.1</fullName>
    </submittedName>
</protein>
<evidence type="ECO:0000313" key="2">
    <source>
        <dbReference type="EMBL" id="BAE89419.1"/>
    </source>
</evidence>
<feature type="region of interest" description="Disordered" evidence="1">
    <location>
        <begin position="1"/>
        <end position="32"/>
    </location>
</feature>
<dbReference type="AlphaFoldDB" id="I7GBY3"/>
<proteinExistence type="evidence at transcript level"/>
<reference evidence="2" key="1">
    <citation type="journal article" date="2007" name="PLoS Biol.">
        <title>Rate of evolution in brain-expressed genes in humans and other primates.</title>
        <authorList>
            <person name="Wang H.-Y."/>
            <person name="Chien H.-C."/>
            <person name="Osada N."/>
            <person name="Hashimoto K."/>
            <person name="Sugano S."/>
            <person name="Gojobori T."/>
            <person name="Chou C.-K."/>
            <person name="Tsai S.-F."/>
            <person name="Wu C.-I."/>
            <person name="Shen C.-K.J."/>
        </authorList>
    </citation>
    <scope>NUCLEOTIDE SEQUENCE</scope>
</reference>
<dbReference type="GO" id="GO:1990904">
    <property type="term" value="C:ribonucleoprotein complex"/>
    <property type="evidence" value="ECO:0007669"/>
    <property type="project" value="UniProtKB-KW"/>
</dbReference>
<accession>I7GBY3</accession>
<sequence length="32" mass="3285">MRESAPSADRLSERERPGARAEGSPASGAPGM</sequence>
<dbReference type="EMBL" id="AB172357">
    <property type="protein sequence ID" value="BAE89419.1"/>
    <property type="molecule type" value="mRNA"/>
</dbReference>
<feature type="compositionally biased region" description="Basic and acidic residues" evidence="1">
    <location>
        <begin position="10"/>
        <end position="19"/>
    </location>
</feature>